<protein>
    <recommendedName>
        <fullName evidence="1">FAM194 C-terminal domain-containing protein</fullName>
    </recommendedName>
</protein>
<keyword evidence="3" id="KW-1185">Reference proteome</keyword>
<evidence type="ECO:0000313" key="3">
    <source>
        <dbReference type="Proteomes" id="UP001152798"/>
    </source>
</evidence>
<accession>A0A9P0MQN3</accession>
<evidence type="ECO:0000313" key="2">
    <source>
        <dbReference type="EMBL" id="CAH1403658.1"/>
    </source>
</evidence>
<dbReference type="OrthoDB" id="6631459at2759"/>
<dbReference type="Proteomes" id="UP001152798">
    <property type="component" value="Chromosome 5"/>
</dbReference>
<dbReference type="EMBL" id="OV725081">
    <property type="protein sequence ID" value="CAH1403658.1"/>
    <property type="molecule type" value="Genomic_DNA"/>
</dbReference>
<gene>
    <name evidence="2" type="ORF">NEZAVI_LOCUS12239</name>
</gene>
<reference evidence="2" key="1">
    <citation type="submission" date="2022-01" db="EMBL/GenBank/DDBJ databases">
        <authorList>
            <person name="King R."/>
        </authorList>
    </citation>
    <scope>NUCLEOTIDE SEQUENCE</scope>
</reference>
<organism evidence="2 3">
    <name type="scientific">Nezara viridula</name>
    <name type="common">Southern green stink bug</name>
    <name type="synonym">Cimex viridulus</name>
    <dbReference type="NCBI Taxonomy" id="85310"/>
    <lineage>
        <taxon>Eukaryota</taxon>
        <taxon>Metazoa</taxon>
        <taxon>Ecdysozoa</taxon>
        <taxon>Arthropoda</taxon>
        <taxon>Hexapoda</taxon>
        <taxon>Insecta</taxon>
        <taxon>Pterygota</taxon>
        <taxon>Neoptera</taxon>
        <taxon>Paraneoptera</taxon>
        <taxon>Hemiptera</taxon>
        <taxon>Heteroptera</taxon>
        <taxon>Panheteroptera</taxon>
        <taxon>Pentatomomorpha</taxon>
        <taxon>Pentatomoidea</taxon>
        <taxon>Pentatomidae</taxon>
        <taxon>Pentatominae</taxon>
        <taxon>Nezara</taxon>
    </lineage>
</organism>
<dbReference type="InterPro" id="IPR029281">
    <property type="entry name" value="FAM194_C"/>
</dbReference>
<sequence length="714" mass="83077">MTSKVSTKCNKASTLIITNYDDNKTEKKKKGFSENFAKDYITKSVRETRYFEMIQNMSATTKVAPLYLGSQSYQELFKKLIESCRSFFTKEYGKSEEDYNMFVENCTKTYEIPKRHERSLVFERMRLYKYDTEYGKKDTASVVSMKKSKTSIVPRHKSKGECMKNRSRQVSACKRSKSLYKRMKKSKKADAYGTVFERSASDLIDSSEEEQRRGSIKDAPKKLKPFVYKLSDPEMIKNGITVNYQLPKRLVTFVAHPACRHTFWFQTRIEPLEKYYPNGNISWRHDTDGTATVYYENGEPAISFIYGRIGPLIIVYTKSEKIRDRIIKQVPVALFDTRGNGVVYNKKTGKKRLLYDQAQGILLDTPSKCPISWKWKCYNQVQCRRAELNFVSPTHLDDYDFGKRKTRITKNIENLQRKSKKRRITSIWEPRKSRFRKKSRRTEYLNMLKYKRRYTSKMASSKSELSCASIKKKFSMNNSILRDIDVPKVIRFVGRKIVIKPIFTPCSEIEAIITNVASSPSHRTLFDSAAASAKISSKPTSRGAGQKFRLFGHSDDRLFREPLTRCKHKRKRKCVLKPIVLNLTDKISLTITEQEHIHIDFISHPMHYVFNIGVEIFVDKSESIFDVRIPNVNKDYIPSVLEALKTKCPILHNINRAITNVRNKAQQKSRRDCIRSLKAWGQDKYLGKVPLCKLMNNKCSCRDCNCIPENIETI</sequence>
<name>A0A9P0MQN3_NEZVI</name>
<dbReference type="AlphaFoldDB" id="A0A9P0MQN3"/>
<dbReference type="Pfam" id="PF14977">
    <property type="entry name" value="FAM194"/>
    <property type="match status" value="1"/>
</dbReference>
<proteinExistence type="predicted"/>
<evidence type="ECO:0000259" key="1">
    <source>
        <dbReference type="Pfam" id="PF14977"/>
    </source>
</evidence>
<feature type="domain" description="FAM194 C-terminal" evidence="1">
    <location>
        <begin position="272"/>
        <end position="377"/>
    </location>
</feature>